<dbReference type="Proteomes" id="UP000250078">
    <property type="component" value="Unassembled WGS sequence"/>
</dbReference>
<accession>A0ACC8EMU1</accession>
<organism evidence="1 2">
    <name type="scientific">Cenococcum geophilum 1.58</name>
    <dbReference type="NCBI Taxonomy" id="794803"/>
    <lineage>
        <taxon>Eukaryota</taxon>
        <taxon>Fungi</taxon>
        <taxon>Dikarya</taxon>
        <taxon>Ascomycota</taxon>
        <taxon>Pezizomycotina</taxon>
        <taxon>Dothideomycetes</taxon>
        <taxon>Pleosporomycetidae</taxon>
        <taxon>Gloniales</taxon>
        <taxon>Gloniaceae</taxon>
        <taxon>Cenococcum</taxon>
    </lineage>
</organism>
<keyword evidence="2" id="KW-1185">Reference proteome</keyword>
<proteinExistence type="predicted"/>
<dbReference type="EMBL" id="KV748282">
    <property type="protein sequence ID" value="OCK86875.1"/>
    <property type="molecule type" value="Genomic_DNA"/>
</dbReference>
<evidence type="ECO:0000313" key="2">
    <source>
        <dbReference type="Proteomes" id="UP000250078"/>
    </source>
</evidence>
<protein>
    <submittedName>
        <fullName evidence="1">Uncharacterized protein</fullName>
    </submittedName>
</protein>
<sequence>MTTLSSAKYPPIYPAYCFKVSPTFNAWVKLTAAGVHRLRTEPAYEGQNIYFSLNHPIRFVRLVGIIVAIDDITTKYTILTIDDSSGATIEVKITRLAPDISSAVDCPSNTTVDNLNVVAQVGVFEVVVDGQNLDIGTVIKAKCTITEFRGDKQLDLKRISIVRTTDEEAQAWVDTAAFRQNVLAKPWVLSPEELKRIEKGLKVQRKKEKEHQRLKAEHEARKRARKKARGQKMAEWEQKAKKKRRKEEVIMNYGALI</sequence>
<gene>
    <name evidence="1" type="ORF">K441DRAFT_701634</name>
</gene>
<name>A0ACC8EMU1_9PEZI</name>
<reference evidence="1 2" key="1">
    <citation type="journal article" date="2016" name="Nat. Commun.">
        <title>Ectomycorrhizal ecology is imprinted in the genome of the dominant symbiotic fungus Cenococcum geophilum.</title>
        <authorList>
            <consortium name="DOE Joint Genome Institute"/>
            <person name="Peter M."/>
            <person name="Kohler A."/>
            <person name="Ohm R.A."/>
            <person name="Kuo A."/>
            <person name="Krutzmann J."/>
            <person name="Morin E."/>
            <person name="Arend M."/>
            <person name="Barry K.W."/>
            <person name="Binder M."/>
            <person name="Choi C."/>
            <person name="Clum A."/>
            <person name="Copeland A."/>
            <person name="Grisel N."/>
            <person name="Haridas S."/>
            <person name="Kipfer T."/>
            <person name="LaButti K."/>
            <person name="Lindquist E."/>
            <person name="Lipzen A."/>
            <person name="Maire R."/>
            <person name="Meier B."/>
            <person name="Mihaltcheva S."/>
            <person name="Molinier V."/>
            <person name="Murat C."/>
            <person name="Poggeler S."/>
            <person name="Quandt C.A."/>
            <person name="Sperisen C."/>
            <person name="Tritt A."/>
            <person name="Tisserant E."/>
            <person name="Crous P.W."/>
            <person name="Henrissat B."/>
            <person name="Nehls U."/>
            <person name="Egli S."/>
            <person name="Spatafora J.W."/>
            <person name="Grigoriev I.V."/>
            <person name="Martin F.M."/>
        </authorList>
    </citation>
    <scope>NUCLEOTIDE SEQUENCE [LARGE SCALE GENOMIC DNA]</scope>
    <source>
        <strain evidence="1 2">1.58</strain>
    </source>
</reference>
<evidence type="ECO:0000313" key="1">
    <source>
        <dbReference type="EMBL" id="OCK86875.1"/>
    </source>
</evidence>